<evidence type="ECO:0000256" key="2">
    <source>
        <dbReference type="ARBA" id="ARBA00022676"/>
    </source>
</evidence>
<dbReference type="InterPro" id="IPR017441">
    <property type="entry name" value="Protein_kinase_ATP_BS"/>
</dbReference>
<keyword evidence="13" id="KW-0418">Kinase</keyword>
<organism evidence="13 14">
    <name type="scientific">Forsythia ovata</name>
    <dbReference type="NCBI Taxonomy" id="205694"/>
    <lineage>
        <taxon>Eukaryota</taxon>
        <taxon>Viridiplantae</taxon>
        <taxon>Streptophyta</taxon>
        <taxon>Embryophyta</taxon>
        <taxon>Tracheophyta</taxon>
        <taxon>Spermatophyta</taxon>
        <taxon>Magnoliopsida</taxon>
        <taxon>eudicotyledons</taxon>
        <taxon>Gunneridae</taxon>
        <taxon>Pentapetalae</taxon>
        <taxon>asterids</taxon>
        <taxon>lamiids</taxon>
        <taxon>Lamiales</taxon>
        <taxon>Oleaceae</taxon>
        <taxon>Forsythieae</taxon>
        <taxon>Forsythia</taxon>
    </lineage>
</organism>
<keyword evidence="2" id="KW-0328">Glycosyltransferase</keyword>
<evidence type="ECO:0000256" key="9">
    <source>
        <dbReference type="PROSITE-ProRule" id="PRU10141"/>
    </source>
</evidence>
<dbReference type="InterPro" id="IPR000719">
    <property type="entry name" value="Prot_kinase_dom"/>
</dbReference>
<gene>
    <name evidence="12" type="ORF">Fot_38303</name>
    <name evidence="13" type="ORF">Fot_38322</name>
</gene>
<dbReference type="PANTHER" id="PTHR24056">
    <property type="entry name" value="CELL DIVISION PROTEIN KINASE"/>
    <property type="match status" value="1"/>
</dbReference>
<dbReference type="AlphaFoldDB" id="A0ABD1S1K2"/>
<proteinExistence type="inferred from homology"/>
<dbReference type="Proteomes" id="UP001604277">
    <property type="component" value="Unassembled WGS sequence"/>
</dbReference>
<keyword evidence="5 9" id="KW-0067">ATP-binding</keyword>
<dbReference type="SUPFAM" id="SSF56112">
    <property type="entry name" value="Protein kinase-like (PK-like)"/>
    <property type="match status" value="1"/>
</dbReference>
<dbReference type="Gene3D" id="3.30.200.20">
    <property type="entry name" value="Phosphorylase Kinase, domain 1"/>
    <property type="match status" value="1"/>
</dbReference>
<dbReference type="Pfam" id="PF00069">
    <property type="entry name" value="Pkinase"/>
    <property type="match status" value="1"/>
</dbReference>
<dbReference type="GO" id="GO:0016757">
    <property type="term" value="F:glycosyltransferase activity"/>
    <property type="evidence" value="ECO:0007669"/>
    <property type="project" value="UniProtKB-KW"/>
</dbReference>
<dbReference type="InterPro" id="IPR011009">
    <property type="entry name" value="Kinase-like_dom_sf"/>
</dbReference>
<evidence type="ECO:0000313" key="13">
    <source>
        <dbReference type="EMBL" id="KAL2494565.1"/>
    </source>
</evidence>
<dbReference type="PANTHER" id="PTHR24056:SF228">
    <property type="entry name" value="PROTEIN IMPAIRED IN BABA-INDUCED STERILITY 1"/>
    <property type="match status" value="1"/>
</dbReference>
<name>A0ABD1S1K2_9LAMI</name>
<evidence type="ECO:0000256" key="5">
    <source>
        <dbReference type="ARBA" id="ARBA00022840"/>
    </source>
</evidence>
<keyword evidence="4 9" id="KW-0547">Nucleotide-binding</keyword>
<reference evidence="14" key="2">
    <citation type="submission" date="2024-07" db="EMBL/GenBank/DDBJ databases">
        <title>Two chromosome-level genome assemblies of Korean endemic species Abeliophyllum distichum and Forsythia ovata (Oleaceae).</title>
        <authorList>
            <person name="Jang H."/>
        </authorList>
    </citation>
    <scope>NUCLEOTIDE SEQUENCE [LARGE SCALE GENOMIC DNA]</scope>
</reference>
<keyword evidence="7" id="KW-0119">Carbohydrate metabolism</keyword>
<keyword evidence="3" id="KW-0808">Transferase</keyword>
<dbReference type="GO" id="GO:0006004">
    <property type="term" value="P:fucose metabolic process"/>
    <property type="evidence" value="ECO:0007669"/>
    <property type="project" value="UniProtKB-KW"/>
</dbReference>
<accession>A0ABD1S1K2</accession>
<keyword evidence="10" id="KW-0472">Membrane</keyword>
<protein>
    <recommendedName>
        <fullName evidence="8">O-fucosyltransferase family protein</fullName>
    </recommendedName>
</protein>
<evidence type="ECO:0000313" key="14">
    <source>
        <dbReference type="Proteomes" id="UP001604277"/>
    </source>
</evidence>
<evidence type="ECO:0000313" key="12">
    <source>
        <dbReference type="EMBL" id="KAL2494546.1"/>
    </source>
</evidence>
<dbReference type="PROSITE" id="PS50011">
    <property type="entry name" value="PROTEIN_KINASE_DOM"/>
    <property type="match status" value="1"/>
</dbReference>
<dbReference type="GO" id="GO:0005524">
    <property type="term" value="F:ATP binding"/>
    <property type="evidence" value="ECO:0007669"/>
    <property type="project" value="UniProtKB-UniRule"/>
</dbReference>
<evidence type="ECO:0000256" key="1">
    <source>
        <dbReference type="ARBA" id="ARBA00007737"/>
    </source>
</evidence>
<evidence type="ECO:0000256" key="6">
    <source>
        <dbReference type="ARBA" id="ARBA00023253"/>
    </source>
</evidence>
<comment type="similarity">
    <text evidence="1">Belongs to the glycosyltransferase GT106 family.</text>
</comment>
<keyword evidence="10" id="KW-1133">Transmembrane helix</keyword>
<dbReference type="InterPro" id="IPR019378">
    <property type="entry name" value="GDP-Fuc_O-FucTrfase"/>
</dbReference>
<dbReference type="Pfam" id="PF10250">
    <property type="entry name" value="O-FucT"/>
    <property type="match status" value="1"/>
</dbReference>
<evidence type="ECO:0000259" key="11">
    <source>
        <dbReference type="PROSITE" id="PS50011"/>
    </source>
</evidence>
<dbReference type="EMBL" id="JBFOLJ010000011">
    <property type="protein sequence ID" value="KAL2494565.1"/>
    <property type="molecule type" value="Genomic_DNA"/>
</dbReference>
<evidence type="ECO:0000256" key="3">
    <source>
        <dbReference type="ARBA" id="ARBA00022679"/>
    </source>
</evidence>
<dbReference type="PROSITE" id="PS00107">
    <property type="entry name" value="PROTEIN_KINASE_ATP"/>
    <property type="match status" value="1"/>
</dbReference>
<feature type="domain" description="Protein kinase" evidence="11">
    <location>
        <begin position="57"/>
        <end position="132"/>
    </location>
</feature>
<feature type="binding site" evidence="9">
    <location>
        <position position="86"/>
    </location>
    <ligand>
        <name>ATP</name>
        <dbReference type="ChEBI" id="CHEBI:30616"/>
    </ligand>
</feature>
<keyword evidence="6" id="KW-0294">Fucose metabolism</keyword>
<keyword evidence="10" id="KW-0812">Transmembrane</keyword>
<evidence type="ECO:0000256" key="8">
    <source>
        <dbReference type="ARBA" id="ARBA00030350"/>
    </source>
</evidence>
<sequence length="132" mass="14794">MVVVSGGMNQRRNQIVDAVVIARILGAALVVPILQVNVIWGDEIGFGTSISSVSADLMEHEQIGQGTYSTVFRARDLKSWKIVALKKVRFDNFESESVRFMAQEIMILRRLDHPNIIKLEAAFIIVELGPWN</sequence>
<evidence type="ECO:0000256" key="4">
    <source>
        <dbReference type="ARBA" id="ARBA00022741"/>
    </source>
</evidence>
<feature type="transmembrane region" description="Helical" evidence="10">
    <location>
        <begin position="20"/>
        <end position="40"/>
    </location>
</feature>
<reference evidence="13" key="1">
    <citation type="submission" date="2024-07" db="EMBL/GenBank/DDBJ databases">
        <title>Two chromosome-level genome assemblies of Korean endemic species Abeliophyllum distichum and Forsythia ovata (Oleaceae).</title>
        <authorList>
            <person name="Mun J.H."/>
        </authorList>
    </citation>
    <scope>NUCLEOTIDE SEQUENCE</scope>
    <source>
        <strain evidence="13">KNKB202402200001</strain>
        <tissue evidence="13">Leaf</tissue>
    </source>
</reference>
<dbReference type="InterPro" id="IPR050108">
    <property type="entry name" value="CDK"/>
</dbReference>
<dbReference type="EMBL" id="JBFOLJ010000011">
    <property type="protein sequence ID" value="KAL2494546.1"/>
    <property type="molecule type" value="Genomic_DNA"/>
</dbReference>
<keyword evidence="14" id="KW-1185">Reference proteome</keyword>
<comment type="caution">
    <text evidence="13">The sequence shown here is derived from an EMBL/GenBank/DDBJ whole genome shotgun (WGS) entry which is preliminary data.</text>
</comment>
<evidence type="ECO:0000256" key="7">
    <source>
        <dbReference type="ARBA" id="ARBA00023277"/>
    </source>
</evidence>
<evidence type="ECO:0000256" key="10">
    <source>
        <dbReference type="SAM" id="Phobius"/>
    </source>
</evidence>
<dbReference type="GO" id="GO:0016301">
    <property type="term" value="F:kinase activity"/>
    <property type="evidence" value="ECO:0007669"/>
    <property type="project" value="UniProtKB-KW"/>
</dbReference>